<dbReference type="PANTHER" id="PTHR24221:SF654">
    <property type="entry name" value="ATP-BINDING CASSETTE SUB-FAMILY B MEMBER 6"/>
    <property type="match status" value="1"/>
</dbReference>
<evidence type="ECO:0000256" key="4">
    <source>
        <dbReference type="ARBA" id="ARBA00022840"/>
    </source>
</evidence>
<organism evidence="10 11">
    <name type="scientific">Zongyangia hominis</name>
    <dbReference type="NCBI Taxonomy" id="2763677"/>
    <lineage>
        <taxon>Bacteria</taxon>
        <taxon>Bacillati</taxon>
        <taxon>Bacillota</taxon>
        <taxon>Clostridia</taxon>
        <taxon>Eubacteriales</taxon>
        <taxon>Oscillospiraceae</taxon>
        <taxon>Zongyangia</taxon>
    </lineage>
</organism>
<feature type="transmembrane region" description="Helical" evidence="7">
    <location>
        <begin position="47"/>
        <end position="67"/>
    </location>
</feature>
<comment type="caution">
    <text evidence="10">The sequence shown here is derived from an EMBL/GenBank/DDBJ whole genome shotgun (WGS) entry which is preliminary data.</text>
</comment>
<keyword evidence="6 7" id="KW-0472">Membrane</keyword>
<keyword evidence="3" id="KW-0547">Nucleotide-binding</keyword>
<dbReference type="GO" id="GO:0005886">
    <property type="term" value="C:plasma membrane"/>
    <property type="evidence" value="ECO:0007669"/>
    <property type="project" value="UniProtKB-SubCell"/>
</dbReference>
<evidence type="ECO:0000256" key="7">
    <source>
        <dbReference type="SAM" id="Phobius"/>
    </source>
</evidence>
<dbReference type="GO" id="GO:0140359">
    <property type="term" value="F:ABC-type transporter activity"/>
    <property type="evidence" value="ECO:0007669"/>
    <property type="project" value="InterPro"/>
</dbReference>
<dbReference type="PROSITE" id="PS00211">
    <property type="entry name" value="ABC_TRANSPORTER_1"/>
    <property type="match status" value="1"/>
</dbReference>
<dbReference type="GO" id="GO:0034040">
    <property type="term" value="F:ATPase-coupled lipid transmembrane transporter activity"/>
    <property type="evidence" value="ECO:0007669"/>
    <property type="project" value="TreeGrafter"/>
</dbReference>
<dbReference type="Pfam" id="PF00005">
    <property type="entry name" value="ABC_tran"/>
    <property type="match status" value="1"/>
</dbReference>
<evidence type="ECO:0000259" key="9">
    <source>
        <dbReference type="PROSITE" id="PS50929"/>
    </source>
</evidence>
<dbReference type="GO" id="GO:0005524">
    <property type="term" value="F:ATP binding"/>
    <property type="evidence" value="ECO:0007669"/>
    <property type="project" value="UniProtKB-KW"/>
</dbReference>
<evidence type="ECO:0000256" key="5">
    <source>
        <dbReference type="ARBA" id="ARBA00022989"/>
    </source>
</evidence>
<feature type="transmembrane region" description="Helical" evidence="7">
    <location>
        <begin position="243"/>
        <end position="265"/>
    </location>
</feature>
<feature type="domain" description="ABC transmembrane type-1" evidence="9">
    <location>
        <begin position="18"/>
        <end position="300"/>
    </location>
</feature>
<dbReference type="SMART" id="SM00382">
    <property type="entry name" value="AAA"/>
    <property type="match status" value="1"/>
</dbReference>
<dbReference type="PANTHER" id="PTHR24221">
    <property type="entry name" value="ATP-BINDING CASSETTE SUB-FAMILY B"/>
    <property type="match status" value="1"/>
</dbReference>
<dbReference type="InterPro" id="IPR017871">
    <property type="entry name" value="ABC_transporter-like_CS"/>
</dbReference>
<evidence type="ECO:0000256" key="6">
    <source>
        <dbReference type="ARBA" id="ARBA00023136"/>
    </source>
</evidence>
<dbReference type="InterPro" id="IPR011527">
    <property type="entry name" value="ABC1_TM_dom"/>
</dbReference>
<proteinExistence type="predicted"/>
<keyword evidence="11" id="KW-1185">Reference proteome</keyword>
<sequence length="559" mass="63221">MKIRAILRMMKSYRLQIAGIMALSLLVSAFSAITPFISQSMIDKGLVSVHIPHVIYCVVLLVLFFLLKQIIEYVQKKIEIDISNDVAKNLQMKSISHGMKIKSLYYKDQGIYKIISDAFFDINALLSIAQSQFLTIFILIFEIVGIGVGLYLLDWRLALCVTALIPIKYVLNCFLSKRAERISREVRDKNQAYHRWLEDVVQGMLDVKLWGLHDKKLKEYGELVTGINESSKRQILLQAKNNSVGASVEQVVLTGLYVVGAYLILGQRLTLGGLMAFLSFASYLTLPVTIFLQLRYVLQQIKPNLESLGSFFQMEEEGGGQLPPGNTVERIEFSHVGLELDGKNILQDVNFTLRRGEKTAIIGENGSGKSTLINLLLRLYEPTTGQILLDRVPISQYKIEDYRKLFGVVTQDIHLFHASLRDNICLDGAPLGEEARIPFCTDFINGRQEGYETQAGSGGAKLSGGERQKIALLRALHRDAKIFVLDEPTSNYDKESDEDFNHYIRQDTHDFLLVVTHRRDILDCMDQMIELQNGRIVGIIKKEGTKWQKTSFSKPFAQS</sequence>
<feature type="transmembrane region" description="Helical" evidence="7">
    <location>
        <begin position="156"/>
        <end position="175"/>
    </location>
</feature>
<dbReference type="Proteomes" id="UP000660861">
    <property type="component" value="Unassembled WGS sequence"/>
</dbReference>
<feature type="domain" description="ABC transporter" evidence="8">
    <location>
        <begin position="331"/>
        <end position="558"/>
    </location>
</feature>
<keyword evidence="4 10" id="KW-0067">ATP-binding</keyword>
<feature type="transmembrane region" description="Helical" evidence="7">
    <location>
        <begin position="133"/>
        <end position="150"/>
    </location>
</feature>
<dbReference type="PROSITE" id="PS50893">
    <property type="entry name" value="ABC_TRANSPORTER_2"/>
    <property type="match status" value="1"/>
</dbReference>
<evidence type="ECO:0000313" key="10">
    <source>
        <dbReference type="EMBL" id="MBC8569869.1"/>
    </source>
</evidence>
<dbReference type="InterPro" id="IPR003439">
    <property type="entry name" value="ABC_transporter-like_ATP-bd"/>
</dbReference>
<gene>
    <name evidence="10" type="ORF">H8709_03390</name>
</gene>
<reference evidence="10" key="1">
    <citation type="submission" date="2020-08" db="EMBL/GenBank/DDBJ databases">
        <title>Genome public.</title>
        <authorList>
            <person name="Liu C."/>
            <person name="Sun Q."/>
        </authorList>
    </citation>
    <scope>NUCLEOTIDE SEQUENCE</scope>
    <source>
        <strain evidence="10">NSJ-54</strain>
    </source>
</reference>
<accession>A0A926ECI7</accession>
<evidence type="ECO:0000259" key="8">
    <source>
        <dbReference type="PROSITE" id="PS50893"/>
    </source>
</evidence>
<dbReference type="PROSITE" id="PS50929">
    <property type="entry name" value="ABC_TM1F"/>
    <property type="match status" value="1"/>
</dbReference>
<dbReference type="InterPro" id="IPR003593">
    <property type="entry name" value="AAA+_ATPase"/>
</dbReference>
<dbReference type="InterPro" id="IPR036640">
    <property type="entry name" value="ABC1_TM_sf"/>
</dbReference>
<dbReference type="Gene3D" id="3.40.50.300">
    <property type="entry name" value="P-loop containing nucleotide triphosphate hydrolases"/>
    <property type="match status" value="1"/>
</dbReference>
<dbReference type="GO" id="GO:0016887">
    <property type="term" value="F:ATP hydrolysis activity"/>
    <property type="evidence" value="ECO:0007669"/>
    <property type="project" value="InterPro"/>
</dbReference>
<evidence type="ECO:0000313" key="11">
    <source>
        <dbReference type="Proteomes" id="UP000660861"/>
    </source>
</evidence>
<protein>
    <submittedName>
        <fullName evidence="10">ABC transporter ATP-binding protein</fullName>
    </submittedName>
</protein>
<dbReference type="Pfam" id="PF00664">
    <property type="entry name" value="ABC_membrane"/>
    <property type="match status" value="1"/>
</dbReference>
<evidence type="ECO:0000256" key="1">
    <source>
        <dbReference type="ARBA" id="ARBA00004651"/>
    </source>
</evidence>
<name>A0A926ECI7_9FIRM</name>
<evidence type="ECO:0000256" key="3">
    <source>
        <dbReference type="ARBA" id="ARBA00022741"/>
    </source>
</evidence>
<dbReference type="CDD" id="cd07346">
    <property type="entry name" value="ABC_6TM_exporters"/>
    <property type="match status" value="1"/>
</dbReference>
<dbReference type="Gene3D" id="1.20.1560.10">
    <property type="entry name" value="ABC transporter type 1, transmembrane domain"/>
    <property type="match status" value="1"/>
</dbReference>
<comment type="subcellular location">
    <subcellularLocation>
        <location evidence="1">Cell membrane</location>
        <topology evidence="1">Multi-pass membrane protein</topology>
    </subcellularLocation>
</comment>
<evidence type="ECO:0000256" key="2">
    <source>
        <dbReference type="ARBA" id="ARBA00022692"/>
    </source>
</evidence>
<keyword evidence="5 7" id="KW-1133">Transmembrane helix</keyword>
<dbReference type="InterPro" id="IPR027417">
    <property type="entry name" value="P-loop_NTPase"/>
</dbReference>
<keyword evidence="2 7" id="KW-0812">Transmembrane</keyword>
<feature type="transmembrane region" description="Helical" evidence="7">
    <location>
        <begin position="271"/>
        <end position="292"/>
    </location>
</feature>
<dbReference type="InterPro" id="IPR039421">
    <property type="entry name" value="Type_1_exporter"/>
</dbReference>
<dbReference type="SUPFAM" id="SSF52540">
    <property type="entry name" value="P-loop containing nucleoside triphosphate hydrolases"/>
    <property type="match status" value="1"/>
</dbReference>
<dbReference type="EMBL" id="JACRTC010000001">
    <property type="protein sequence ID" value="MBC8569869.1"/>
    <property type="molecule type" value="Genomic_DNA"/>
</dbReference>
<dbReference type="SUPFAM" id="SSF90123">
    <property type="entry name" value="ABC transporter transmembrane region"/>
    <property type="match status" value="1"/>
</dbReference>
<dbReference type="AlphaFoldDB" id="A0A926ECI7"/>